<evidence type="ECO:0000313" key="14">
    <source>
        <dbReference type="EMBL" id="KAI1723742.1"/>
    </source>
</evidence>
<dbReference type="InterPro" id="IPR018610">
    <property type="entry name" value="UVSSA"/>
</dbReference>
<feature type="domain" description="UV-stimulated scaffold protein A C-terminal" evidence="13">
    <location>
        <begin position="701"/>
        <end position="801"/>
    </location>
</feature>
<evidence type="ECO:0000256" key="8">
    <source>
        <dbReference type="ARBA" id="ARBA00023054"/>
    </source>
</evidence>
<dbReference type="Pfam" id="PF20867">
    <property type="entry name" value="UVSSA_N"/>
    <property type="match status" value="1"/>
</dbReference>
<keyword evidence="11" id="KW-0812">Transmembrane</keyword>
<gene>
    <name evidence="14" type="ORF">DdX_03913</name>
</gene>
<keyword evidence="3" id="KW-0158">Chromosome</keyword>
<evidence type="ECO:0000256" key="6">
    <source>
        <dbReference type="ARBA" id="ARBA00022771"/>
    </source>
</evidence>
<dbReference type="InterPro" id="IPR049431">
    <property type="entry name" value="UVSSA_C"/>
</dbReference>
<keyword evidence="8" id="KW-0175">Coiled coil</keyword>
<dbReference type="GO" id="GO:0008270">
    <property type="term" value="F:zinc ion binding"/>
    <property type="evidence" value="ECO:0007669"/>
    <property type="project" value="UniProtKB-KW"/>
</dbReference>
<evidence type="ECO:0000256" key="7">
    <source>
        <dbReference type="ARBA" id="ARBA00022833"/>
    </source>
</evidence>
<dbReference type="GO" id="GO:0004175">
    <property type="term" value="F:endopeptidase activity"/>
    <property type="evidence" value="ECO:0007669"/>
    <property type="project" value="UniProtKB-ARBA"/>
</dbReference>
<feature type="region of interest" description="Disordered" evidence="10">
    <location>
        <begin position="607"/>
        <end position="633"/>
    </location>
</feature>
<dbReference type="AlphaFoldDB" id="A0AAD4R8F0"/>
<name>A0AAD4R8F0_9BILA</name>
<evidence type="ECO:0000259" key="12">
    <source>
        <dbReference type="Pfam" id="PF02517"/>
    </source>
</evidence>
<evidence type="ECO:0000256" key="5">
    <source>
        <dbReference type="ARBA" id="ARBA00022763"/>
    </source>
</evidence>
<feature type="compositionally biased region" description="Acidic residues" evidence="10">
    <location>
        <begin position="621"/>
        <end position="633"/>
    </location>
</feature>
<keyword evidence="5" id="KW-0227">DNA damage</keyword>
<dbReference type="PANTHER" id="PTHR28670">
    <property type="entry name" value="UV-STIMULATED SCAFFOLD PROTEIN A"/>
    <property type="match status" value="1"/>
</dbReference>
<evidence type="ECO:0000256" key="11">
    <source>
        <dbReference type="SAM" id="Phobius"/>
    </source>
</evidence>
<feature type="transmembrane region" description="Helical" evidence="11">
    <location>
        <begin position="155"/>
        <end position="175"/>
    </location>
</feature>
<keyword evidence="15" id="KW-1185">Reference proteome</keyword>
<reference evidence="14" key="1">
    <citation type="submission" date="2022-01" db="EMBL/GenBank/DDBJ databases">
        <title>Genome Sequence Resource for Two Populations of Ditylenchus destructor, the Migratory Endoparasitic Phytonematode.</title>
        <authorList>
            <person name="Zhang H."/>
            <person name="Lin R."/>
            <person name="Xie B."/>
        </authorList>
    </citation>
    <scope>NUCLEOTIDE SEQUENCE</scope>
    <source>
        <strain evidence="14">BazhouSP</strain>
    </source>
</reference>
<protein>
    <submittedName>
        <fullName evidence="14">CAAX protease self-immunity domain-containing protein</fullName>
    </submittedName>
</protein>
<dbReference type="PANTHER" id="PTHR28670:SF1">
    <property type="entry name" value="UV-STIMULATED SCAFFOLD PROTEIN A"/>
    <property type="match status" value="1"/>
</dbReference>
<feature type="region of interest" description="Disordered" evidence="10">
    <location>
        <begin position="666"/>
        <end position="698"/>
    </location>
</feature>
<evidence type="ECO:0000256" key="2">
    <source>
        <dbReference type="ARBA" id="ARBA00009240"/>
    </source>
</evidence>
<keyword evidence="14" id="KW-0378">Hydrolase</keyword>
<keyword evidence="14" id="KW-0645">Protease</keyword>
<dbReference type="EMBL" id="JAKKPZ010000003">
    <property type="protein sequence ID" value="KAI1723742.1"/>
    <property type="molecule type" value="Genomic_DNA"/>
</dbReference>
<organism evidence="14 15">
    <name type="scientific">Ditylenchus destructor</name>
    <dbReference type="NCBI Taxonomy" id="166010"/>
    <lineage>
        <taxon>Eukaryota</taxon>
        <taxon>Metazoa</taxon>
        <taxon>Ecdysozoa</taxon>
        <taxon>Nematoda</taxon>
        <taxon>Chromadorea</taxon>
        <taxon>Rhabditida</taxon>
        <taxon>Tylenchina</taxon>
        <taxon>Tylenchomorpha</taxon>
        <taxon>Sphaerularioidea</taxon>
        <taxon>Anguinidae</taxon>
        <taxon>Anguininae</taxon>
        <taxon>Ditylenchus</taxon>
    </lineage>
</organism>
<evidence type="ECO:0000259" key="13">
    <source>
        <dbReference type="Pfam" id="PF09740"/>
    </source>
</evidence>
<keyword evidence="11" id="KW-1133">Transmembrane helix</keyword>
<dbReference type="InterPro" id="IPR049408">
    <property type="entry name" value="UVSSA_N_a-solenoid_rpt"/>
</dbReference>
<evidence type="ECO:0000313" key="15">
    <source>
        <dbReference type="Proteomes" id="UP001201812"/>
    </source>
</evidence>
<feature type="compositionally biased region" description="Basic and acidic residues" evidence="10">
    <location>
        <begin position="610"/>
        <end position="619"/>
    </location>
</feature>
<keyword evidence="4" id="KW-0479">Metal-binding</keyword>
<feature type="transmembrane region" description="Helical" evidence="11">
    <location>
        <begin position="83"/>
        <end position="104"/>
    </location>
</feature>
<evidence type="ECO:0000256" key="3">
    <source>
        <dbReference type="ARBA" id="ARBA00022454"/>
    </source>
</evidence>
<comment type="similarity">
    <text evidence="2">Belongs to the UVSSA family.</text>
</comment>
<dbReference type="InterPro" id="IPR003675">
    <property type="entry name" value="Rce1/LyrA-like_dom"/>
</dbReference>
<feature type="compositionally biased region" description="Basic and acidic residues" evidence="10">
    <location>
        <begin position="688"/>
        <end position="698"/>
    </location>
</feature>
<feature type="domain" description="CAAX prenyl protease 2/Lysostaphin resistance protein A-like" evidence="12">
    <location>
        <begin position="125"/>
        <end position="226"/>
    </location>
</feature>
<dbReference type="Pfam" id="PF02517">
    <property type="entry name" value="Rce1-like"/>
    <property type="match status" value="1"/>
</dbReference>
<keyword evidence="11" id="KW-0472">Membrane</keyword>
<dbReference type="Pfam" id="PF09740">
    <property type="entry name" value="DUF2043"/>
    <property type="match status" value="1"/>
</dbReference>
<dbReference type="GO" id="GO:0005694">
    <property type="term" value="C:chromosome"/>
    <property type="evidence" value="ECO:0007669"/>
    <property type="project" value="UniProtKB-SubCell"/>
</dbReference>
<evidence type="ECO:0000256" key="9">
    <source>
        <dbReference type="ARBA" id="ARBA00023204"/>
    </source>
</evidence>
<keyword evidence="9" id="KW-0234">DNA repair</keyword>
<dbReference type="GO" id="GO:0080120">
    <property type="term" value="P:CAAX-box protein maturation"/>
    <property type="evidence" value="ECO:0007669"/>
    <property type="project" value="UniProtKB-ARBA"/>
</dbReference>
<sequence length="905" mass="103960">MAECVCWAHALVAVLIPISYVGLIYVFDANGTWRNDPRSVKRRFAAVACNNVLALSVTCWLLKQSYDDPFSQMGFRLSGILSASLFPTALTALVYLGTWLSMYFDGSFKSMLLFREWKKSFQDILWIRHTIVAPVTEEFAFRACSAVLVHHCFGWFAATFIAPLFFSISHFHHVLEDRKQGETLKASLSRRGFQATYTYLFGVYATVIFLHTGHILAAILSHSLCNNLGLPDLNEIEYFPQKYRPILWTFHIIGFLLWTGMEDNLKVAKRCVAILLKQFDFEKKELATKWLKELKSVVRANEALIPAFVDVLFGHLRREDSDLRLCVLLLTNYFFQRTHKFRLALLDHFEDFLIFTLETDPLRYPLPRPAEAANTLKKETLETVRCWIEKFALGYPKLKNAEKFLATSKNFDYHRSNAELLAERNRTDLERFQKELKARRLSEKISQMYNDTFPDVQRCMVECRTAIELIFPKFCPLDNTVTSSYERKEETSANGSTQENLTERLHGLPKEDTITVILPAPGTAAIKMNSDNPDLLTALNDLKILMESHCSRLNKWLKKLAEVGVSSSLTIKLIDLKRDLCEQIARCKELGVSKPVDLKSTSSLGKKITKKADKAKQNADNDSDSGDSDFVDVEEKEGYEPNFRSDLMEKDEVIPEHILTRIQQMEDTEKPGTSGLSGAKNNIPQSHRMTETKGHEQPRGITYGLDLKYWGQHVEPAQLARTQLDAHPFWSAPPDIEYNKPNEMEASYYNTRVITYVGEMSKIERECRALMPSGKLCPRRDRERCPIHGKIIPRDSEGFPVVEQTQSTDKDTSRLQKEMDETDFLKDIEAATGVQLAMPQKGNRRTGRVAKKRDKSESVKLRERLQTKLFDKRALRRVSETLQQIQKARAERRFNSQFNYAVTRR</sequence>
<evidence type="ECO:0000256" key="4">
    <source>
        <dbReference type="ARBA" id="ARBA00022723"/>
    </source>
</evidence>
<dbReference type="GO" id="GO:0006283">
    <property type="term" value="P:transcription-coupled nucleotide-excision repair"/>
    <property type="evidence" value="ECO:0007669"/>
    <property type="project" value="TreeGrafter"/>
</dbReference>
<feature type="region of interest" description="Disordered" evidence="10">
    <location>
        <begin position="839"/>
        <end position="858"/>
    </location>
</feature>
<feature type="transmembrane region" description="Helical" evidence="11">
    <location>
        <begin position="196"/>
        <end position="223"/>
    </location>
</feature>
<dbReference type="GO" id="GO:0000993">
    <property type="term" value="F:RNA polymerase II complex binding"/>
    <property type="evidence" value="ECO:0007669"/>
    <property type="project" value="TreeGrafter"/>
</dbReference>
<evidence type="ECO:0000256" key="1">
    <source>
        <dbReference type="ARBA" id="ARBA00004286"/>
    </source>
</evidence>
<dbReference type="GO" id="GO:0006508">
    <property type="term" value="P:proteolysis"/>
    <property type="evidence" value="ECO:0007669"/>
    <property type="project" value="UniProtKB-KW"/>
</dbReference>
<comment type="caution">
    <text evidence="14">The sequence shown here is derived from an EMBL/GenBank/DDBJ whole genome shotgun (WGS) entry which is preliminary data.</text>
</comment>
<evidence type="ECO:0000256" key="10">
    <source>
        <dbReference type="SAM" id="MobiDB-lite"/>
    </source>
</evidence>
<accession>A0AAD4R8F0</accession>
<feature type="compositionally biased region" description="Polar residues" evidence="10">
    <location>
        <begin position="674"/>
        <end position="687"/>
    </location>
</feature>
<keyword evidence="7" id="KW-0862">Zinc</keyword>
<feature type="transmembrane region" description="Helical" evidence="11">
    <location>
        <begin position="43"/>
        <end position="62"/>
    </location>
</feature>
<comment type="subcellular location">
    <subcellularLocation>
        <location evidence="1">Chromosome</location>
    </subcellularLocation>
</comment>
<dbReference type="GO" id="GO:0009411">
    <property type="term" value="P:response to UV"/>
    <property type="evidence" value="ECO:0007669"/>
    <property type="project" value="InterPro"/>
</dbReference>
<feature type="transmembrane region" description="Helical" evidence="11">
    <location>
        <begin position="7"/>
        <end position="27"/>
    </location>
</feature>
<keyword evidence="6" id="KW-0863">Zinc-finger</keyword>
<feature type="compositionally biased region" description="Basic residues" evidence="10">
    <location>
        <begin position="842"/>
        <end position="853"/>
    </location>
</feature>
<dbReference type="Proteomes" id="UP001201812">
    <property type="component" value="Unassembled WGS sequence"/>
</dbReference>
<proteinExistence type="inferred from homology"/>